<protein>
    <recommendedName>
        <fullName evidence="4">Curli production assembly/transport component CsgG</fullName>
    </recommendedName>
</protein>
<dbReference type="RefSeq" id="WP_418891755.1">
    <property type="nucleotide sequence ID" value="NZ_JBEUWX010000002.1"/>
</dbReference>
<keyword evidence="1" id="KW-0732">Signal</keyword>
<proteinExistence type="predicted"/>
<feature type="signal peptide" evidence="1">
    <location>
        <begin position="1"/>
        <end position="21"/>
    </location>
</feature>
<keyword evidence="3" id="KW-1185">Reference proteome</keyword>
<name>A0ABV4UHI6_9RHOO</name>
<sequence>MKNRHLRFLPLLATLFLGGCATVDLKTPRADDYSDSNKEKIRGIAELRSKTLADNETYFTDHLRCIGKGKLLNDLALRISVAPIYDKTAKVFPSGSTAISEMVLNALSYVKGLHIVDTPFGEITESRVNLLSDRYVFLGKGLKDNIVPISNKIAPLPYGILFPSQVSISGALVQYDEGTETITPEIGLDIDAFSGKRSVETISVGLHLRLINSNDGEILSNSALGKRGSVLLSNKVYKIKTKGNYFRLISAKQYGLDVAVTVDDPKHYVIQEMVERGVAELLSVLPSDVVCPEKKNDAAVNAQETASVATPQGLNEPAQ</sequence>
<dbReference type="Gene3D" id="3.40.50.10610">
    <property type="entry name" value="ABC-type transport auxiliary lipoprotein component"/>
    <property type="match status" value="1"/>
</dbReference>
<dbReference type="PROSITE" id="PS51257">
    <property type="entry name" value="PROKAR_LIPOPROTEIN"/>
    <property type="match status" value="1"/>
</dbReference>
<gene>
    <name evidence="2" type="ORF">ABCS64_10380</name>
</gene>
<dbReference type="EMBL" id="JBEUWX010000002">
    <property type="protein sequence ID" value="MFA9950718.1"/>
    <property type="molecule type" value="Genomic_DNA"/>
</dbReference>
<organism evidence="2 3">
    <name type="scientific">Dentiradicibacter hellwigii</name>
    <dbReference type="NCBI Taxonomy" id="3149053"/>
    <lineage>
        <taxon>Bacteria</taxon>
        <taxon>Pseudomonadati</taxon>
        <taxon>Pseudomonadota</taxon>
        <taxon>Betaproteobacteria</taxon>
        <taxon>Rhodocyclales</taxon>
        <taxon>Rhodocyclaceae</taxon>
        <taxon>Dentiradicibacter</taxon>
    </lineage>
</organism>
<feature type="chain" id="PRO_5045296568" description="Curli production assembly/transport component CsgG" evidence="1">
    <location>
        <begin position="22"/>
        <end position="319"/>
    </location>
</feature>
<dbReference type="Proteomes" id="UP001574673">
    <property type="component" value="Unassembled WGS sequence"/>
</dbReference>
<comment type="caution">
    <text evidence="2">The sequence shown here is derived from an EMBL/GenBank/DDBJ whole genome shotgun (WGS) entry which is preliminary data.</text>
</comment>
<evidence type="ECO:0000313" key="3">
    <source>
        <dbReference type="Proteomes" id="UP001574673"/>
    </source>
</evidence>
<accession>A0ABV4UHI6</accession>
<reference evidence="3" key="1">
    <citation type="submission" date="2024-06" db="EMBL/GenBank/DDBJ databases">
        <title>Radixoralia hellwigii gen. nov., sp nov., isolated from a root canal in the human oral cavity.</title>
        <authorList>
            <person name="Bartsch S."/>
            <person name="Wittmer A."/>
            <person name="Schulz A.-K."/>
            <person name="Neumann-Schaal M."/>
            <person name="Wolf J."/>
            <person name="Gronow S."/>
            <person name="Tennert C."/>
            <person name="Haecker G."/>
            <person name="Cieplik F."/>
            <person name="Al-Ahmad A."/>
        </authorList>
    </citation>
    <scope>NUCLEOTIDE SEQUENCE [LARGE SCALE GENOMIC DNA]</scope>
    <source>
        <strain evidence="3">Wk13</strain>
    </source>
</reference>
<evidence type="ECO:0000313" key="2">
    <source>
        <dbReference type="EMBL" id="MFA9950718.1"/>
    </source>
</evidence>
<evidence type="ECO:0008006" key="4">
    <source>
        <dbReference type="Google" id="ProtNLM"/>
    </source>
</evidence>
<evidence type="ECO:0000256" key="1">
    <source>
        <dbReference type="SAM" id="SignalP"/>
    </source>
</evidence>